<dbReference type="Proteomes" id="UP001215598">
    <property type="component" value="Unassembled WGS sequence"/>
</dbReference>
<evidence type="ECO:0000313" key="7">
    <source>
        <dbReference type="Proteomes" id="UP001215598"/>
    </source>
</evidence>
<keyword evidence="3" id="KW-0862">Zinc</keyword>
<dbReference type="Pfam" id="PF26632">
    <property type="entry name" value="DUF8205"/>
    <property type="match status" value="1"/>
</dbReference>
<dbReference type="Gene3D" id="6.10.140.2220">
    <property type="match status" value="1"/>
</dbReference>
<sequence length="178" mass="19978">MSKPIQLVAVHPDNERNFKALATTPKDIRATRTALHTACTKCFKNGSDEPSLQLRRCGKCKTVWYCSKECQSQHWPTHKKSCGKVDGSGIGRLIQNLFSNYLLNTHIQACFALHFDLLTRPQLDRPFMARIDIGIEPADMNECFNIFMGEAVAAKIQGMLQGDLTPCARKRGQDGILR</sequence>
<reference evidence="6" key="1">
    <citation type="submission" date="2023-03" db="EMBL/GenBank/DDBJ databases">
        <title>Massive genome expansion in bonnet fungi (Mycena s.s.) driven by repeated elements and novel gene families across ecological guilds.</title>
        <authorList>
            <consortium name="Lawrence Berkeley National Laboratory"/>
            <person name="Harder C.B."/>
            <person name="Miyauchi S."/>
            <person name="Viragh M."/>
            <person name="Kuo A."/>
            <person name="Thoen E."/>
            <person name="Andreopoulos B."/>
            <person name="Lu D."/>
            <person name="Skrede I."/>
            <person name="Drula E."/>
            <person name="Henrissat B."/>
            <person name="Morin E."/>
            <person name="Kohler A."/>
            <person name="Barry K."/>
            <person name="LaButti K."/>
            <person name="Morin E."/>
            <person name="Salamov A."/>
            <person name="Lipzen A."/>
            <person name="Mereny Z."/>
            <person name="Hegedus B."/>
            <person name="Baldrian P."/>
            <person name="Stursova M."/>
            <person name="Weitz H."/>
            <person name="Taylor A."/>
            <person name="Grigoriev I.V."/>
            <person name="Nagy L.G."/>
            <person name="Martin F."/>
            <person name="Kauserud H."/>
        </authorList>
    </citation>
    <scope>NUCLEOTIDE SEQUENCE</scope>
    <source>
        <strain evidence="6">CBHHK182m</strain>
    </source>
</reference>
<protein>
    <recommendedName>
        <fullName evidence="5">MYND-type domain-containing protein</fullName>
    </recommendedName>
</protein>
<dbReference type="SUPFAM" id="SSF144232">
    <property type="entry name" value="HIT/MYND zinc finger-like"/>
    <property type="match status" value="1"/>
</dbReference>
<dbReference type="EMBL" id="JARKIB010000039">
    <property type="protein sequence ID" value="KAJ7759626.1"/>
    <property type="molecule type" value="Genomic_DNA"/>
</dbReference>
<dbReference type="InterPro" id="IPR058518">
    <property type="entry name" value="DUF8205"/>
</dbReference>
<evidence type="ECO:0000256" key="4">
    <source>
        <dbReference type="PROSITE-ProRule" id="PRU00134"/>
    </source>
</evidence>
<accession>A0AAD7NH32</accession>
<dbReference type="AlphaFoldDB" id="A0AAD7NH32"/>
<keyword evidence="7" id="KW-1185">Reference proteome</keyword>
<evidence type="ECO:0000256" key="2">
    <source>
        <dbReference type="ARBA" id="ARBA00022771"/>
    </source>
</evidence>
<organism evidence="6 7">
    <name type="scientific">Mycena metata</name>
    <dbReference type="NCBI Taxonomy" id="1033252"/>
    <lineage>
        <taxon>Eukaryota</taxon>
        <taxon>Fungi</taxon>
        <taxon>Dikarya</taxon>
        <taxon>Basidiomycota</taxon>
        <taxon>Agaricomycotina</taxon>
        <taxon>Agaricomycetes</taxon>
        <taxon>Agaricomycetidae</taxon>
        <taxon>Agaricales</taxon>
        <taxon>Marasmiineae</taxon>
        <taxon>Mycenaceae</taxon>
        <taxon>Mycena</taxon>
    </lineage>
</organism>
<dbReference type="Pfam" id="PF01753">
    <property type="entry name" value="zf-MYND"/>
    <property type="match status" value="1"/>
</dbReference>
<dbReference type="PANTHER" id="PTHR46920:SF1">
    <property type="entry name" value="PROTEIN MSS51 HOMOLOG, MITOCHONDRIAL-RELATED"/>
    <property type="match status" value="1"/>
</dbReference>
<evidence type="ECO:0000313" key="6">
    <source>
        <dbReference type="EMBL" id="KAJ7759626.1"/>
    </source>
</evidence>
<gene>
    <name evidence="6" type="ORF">B0H16DRAFT_595442</name>
</gene>
<evidence type="ECO:0000259" key="5">
    <source>
        <dbReference type="PROSITE" id="PS50865"/>
    </source>
</evidence>
<name>A0AAD7NH32_9AGAR</name>
<keyword evidence="2 4" id="KW-0863">Zinc-finger</keyword>
<evidence type="ECO:0000256" key="1">
    <source>
        <dbReference type="ARBA" id="ARBA00022723"/>
    </source>
</evidence>
<proteinExistence type="predicted"/>
<dbReference type="PANTHER" id="PTHR46920">
    <property type="match status" value="1"/>
</dbReference>
<dbReference type="PROSITE" id="PS50865">
    <property type="entry name" value="ZF_MYND_2"/>
    <property type="match status" value="1"/>
</dbReference>
<dbReference type="InterPro" id="IPR052839">
    <property type="entry name" value="Mito_gene_expr_regulator"/>
</dbReference>
<feature type="domain" description="MYND-type" evidence="5">
    <location>
        <begin position="39"/>
        <end position="82"/>
    </location>
</feature>
<evidence type="ECO:0000256" key="3">
    <source>
        <dbReference type="ARBA" id="ARBA00022833"/>
    </source>
</evidence>
<dbReference type="InterPro" id="IPR002893">
    <property type="entry name" value="Znf_MYND"/>
</dbReference>
<comment type="caution">
    <text evidence="6">The sequence shown here is derived from an EMBL/GenBank/DDBJ whole genome shotgun (WGS) entry which is preliminary data.</text>
</comment>
<dbReference type="GO" id="GO:0008270">
    <property type="term" value="F:zinc ion binding"/>
    <property type="evidence" value="ECO:0007669"/>
    <property type="project" value="UniProtKB-KW"/>
</dbReference>
<keyword evidence="1" id="KW-0479">Metal-binding</keyword>